<evidence type="ECO:0000313" key="2">
    <source>
        <dbReference type="EMBL" id="VAX19217.1"/>
    </source>
</evidence>
<dbReference type="InterPro" id="IPR013328">
    <property type="entry name" value="6PGD_dom2"/>
</dbReference>
<dbReference type="InterPro" id="IPR008927">
    <property type="entry name" value="6-PGluconate_DH-like_C_sf"/>
</dbReference>
<feature type="domain" description="Ketopantoate reductase C-terminal" evidence="1">
    <location>
        <begin position="31"/>
        <end position="152"/>
    </location>
</feature>
<accession>A0A3B1CRA1</accession>
<dbReference type="InterPro" id="IPR051402">
    <property type="entry name" value="KPR-Related"/>
</dbReference>
<protein>
    <recommendedName>
        <fullName evidence="1">Ketopantoate reductase C-terminal domain-containing protein</fullName>
    </recommendedName>
</protein>
<evidence type="ECO:0000259" key="1">
    <source>
        <dbReference type="Pfam" id="PF08546"/>
    </source>
</evidence>
<dbReference type="GO" id="GO:0005737">
    <property type="term" value="C:cytoplasm"/>
    <property type="evidence" value="ECO:0007669"/>
    <property type="project" value="TreeGrafter"/>
</dbReference>
<dbReference type="PANTHER" id="PTHR21708">
    <property type="entry name" value="PROBABLE 2-DEHYDROPANTOATE 2-REDUCTASE"/>
    <property type="match status" value="1"/>
</dbReference>
<dbReference type="AlphaFoldDB" id="A0A3B1CRA1"/>
<proteinExistence type="predicted"/>
<dbReference type="SUPFAM" id="SSF48179">
    <property type="entry name" value="6-phosphogluconate dehydrogenase C-terminal domain-like"/>
    <property type="match status" value="1"/>
</dbReference>
<organism evidence="2">
    <name type="scientific">hydrothermal vent metagenome</name>
    <dbReference type="NCBI Taxonomy" id="652676"/>
    <lineage>
        <taxon>unclassified sequences</taxon>
        <taxon>metagenomes</taxon>
        <taxon>ecological metagenomes</taxon>
    </lineage>
</organism>
<dbReference type="EMBL" id="UOGB01000139">
    <property type="protein sequence ID" value="VAX19217.1"/>
    <property type="molecule type" value="Genomic_DNA"/>
</dbReference>
<dbReference type="Pfam" id="PF08546">
    <property type="entry name" value="ApbA_C"/>
    <property type="match status" value="1"/>
</dbReference>
<dbReference type="PANTHER" id="PTHR21708:SF26">
    <property type="entry name" value="2-DEHYDROPANTOATE 2-REDUCTASE"/>
    <property type="match status" value="1"/>
</dbReference>
<sequence>MGDPEGGVSERALELCQIFNGSGVKCHVSDDIKRDLWGKMVWNTGFNAICAILDCEAKAVASYEGTRQIVKSAMSEWIEVARSSGVDIAPSLADKNIEITLKGGEVIPSMLHDRRRGKKMEIETFNGKAVKLGAKLGIDTPVNLALAEIIRFFNQKL</sequence>
<dbReference type="InterPro" id="IPR013752">
    <property type="entry name" value="KPA_reductase"/>
</dbReference>
<dbReference type="FunFam" id="1.10.1040.10:FF:000017">
    <property type="entry name" value="2-dehydropantoate 2-reductase"/>
    <property type="match status" value="1"/>
</dbReference>
<gene>
    <name evidence="2" type="ORF">MNBD_NITROSPINAE03-1416</name>
</gene>
<name>A0A3B1CRA1_9ZZZZ</name>
<reference evidence="2" key="1">
    <citation type="submission" date="2018-06" db="EMBL/GenBank/DDBJ databases">
        <authorList>
            <person name="Zhirakovskaya E."/>
        </authorList>
    </citation>
    <scope>NUCLEOTIDE SEQUENCE</scope>
</reference>
<dbReference type="Gene3D" id="1.10.1040.10">
    <property type="entry name" value="N-(1-d-carboxylethyl)-l-norvaline Dehydrogenase, domain 2"/>
    <property type="match status" value="1"/>
</dbReference>